<sequence length="88" mass="9046">MTSLAFILGCLPLALSVGAGAASRHSIGTGIVGGMLAATGIAIFFVPSFFSIIMRLTSKEDSTPEKDKKSLSEEEKTALDPTSEGGVN</sequence>
<feature type="compositionally biased region" description="Basic and acidic residues" evidence="1">
    <location>
        <begin position="59"/>
        <end position="78"/>
    </location>
</feature>
<feature type="region of interest" description="Disordered" evidence="1">
    <location>
        <begin position="59"/>
        <end position="88"/>
    </location>
</feature>
<keyword evidence="2" id="KW-0812">Transmembrane</keyword>
<dbReference type="AlphaFoldDB" id="A0A645IXS8"/>
<comment type="caution">
    <text evidence="3">The sequence shown here is derived from an EMBL/GenBank/DDBJ whole genome shotgun (WGS) entry which is preliminary data.</text>
</comment>
<name>A0A645IXS8_9ZZZZ</name>
<gene>
    <name evidence="3" type="primary">mdtB_15</name>
    <name evidence="3" type="ORF">SDC9_203660</name>
</gene>
<dbReference type="SUPFAM" id="SSF82866">
    <property type="entry name" value="Multidrug efflux transporter AcrB transmembrane domain"/>
    <property type="match status" value="1"/>
</dbReference>
<reference evidence="3" key="1">
    <citation type="submission" date="2019-08" db="EMBL/GenBank/DDBJ databases">
        <authorList>
            <person name="Kucharzyk K."/>
            <person name="Murdoch R.W."/>
            <person name="Higgins S."/>
            <person name="Loffler F."/>
        </authorList>
    </citation>
    <scope>NUCLEOTIDE SEQUENCE</scope>
</reference>
<organism evidence="3">
    <name type="scientific">bioreactor metagenome</name>
    <dbReference type="NCBI Taxonomy" id="1076179"/>
    <lineage>
        <taxon>unclassified sequences</taxon>
        <taxon>metagenomes</taxon>
        <taxon>ecological metagenomes</taxon>
    </lineage>
</organism>
<evidence type="ECO:0000313" key="3">
    <source>
        <dbReference type="EMBL" id="MPN55976.1"/>
    </source>
</evidence>
<feature type="transmembrane region" description="Helical" evidence="2">
    <location>
        <begin position="31"/>
        <end position="53"/>
    </location>
</feature>
<protein>
    <submittedName>
        <fullName evidence="3">Multidrug resistance protein MdtB</fullName>
    </submittedName>
</protein>
<keyword evidence="2" id="KW-0472">Membrane</keyword>
<dbReference type="InterPro" id="IPR001036">
    <property type="entry name" value="Acrflvin-R"/>
</dbReference>
<dbReference type="PANTHER" id="PTHR32063">
    <property type="match status" value="1"/>
</dbReference>
<evidence type="ECO:0000256" key="1">
    <source>
        <dbReference type="SAM" id="MobiDB-lite"/>
    </source>
</evidence>
<evidence type="ECO:0000256" key="2">
    <source>
        <dbReference type="SAM" id="Phobius"/>
    </source>
</evidence>
<dbReference type="GO" id="GO:0005886">
    <property type="term" value="C:plasma membrane"/>
    <property type="evidence" value="ECO:0007669"/>
    <property type="project" value="TreeGrafter"/>
</dbReference>
<dbReference type="Pfam" id="PF00873">
    <property type="entry name" value="ACR_tran"/>
    <property type="match status" value="1"/>
</dbReference>
<dbReference type="Gene3D" id="1.20.1640.10">
    <property type="entry name" value="Multidrug efflux transporter AcrB transmembrane domain"/>
    <property type="match status" value="1"/>
</dbReference>
<keyword evidence="2" id="KW-1133">Transmembrane helix</keyword>
<dbReference type="EMBL" id="VSSQ01125803">
    <property type="protein sequence ID" value="MPN55976.1"/>
    <property type="molecule type" value="Genomic_DNA"/>
</dbReference>
<dbReference type="GO" id="GO:0042910">
    <property type="term" value="F:xenobiotic transmembrane transporter activity"/>
    <property type="evidence" value="ECO:0007669"/>
    <property type="project" value="TreeGrafter"/>
</dbReference>
<accession>A0A645IXS8</accession>
<dbReference type="PANTHER" id="PTHR32063:SF13">
    <property type="entry name" value="MULTIDRUG EFFLUX PUMP SUBUNIT ACRB-RELATED"/>
    <property type="match status" value="1"/>
</dbReference>
<proteinExistence type="predicted"/>